<dbReference type="GO" id="GO:0005634">
    <property type="term" value="C:nucleus"/>
    <property type="evidence" value="ECO:0007669"/>
    <property type="project" value="TreeGrafter"/>
</dbReference>
<feature type="region of interest" description="Disordered" evidence="3">
    <location>
        <begin position="780"/>
        <end position="829"/>
    </location>
</feature>
<feature type="compositionally biased region" description="Basic and acidic residues" evidence="3">
    <location>
        <begin position="173"/>
        <end position="193"/>
    </location>
</feature>
<dbReference type="SMART" id="SM00317">
    <property type="entry name" value="SET"/>
    <property type="match status" value="1"/>
</dbReference>
<proteinExistence type="predicted"/>
<organism evidence="5 6">
    <name type="scientific">Rhizoctonia solani</name>
    <dbReference type="NCBI Taxonomy" id="456999"/>
    <lineage>
        <taxon>Eukaryota</taxon>
        <taxon>Fungi</taxon>
        <taxon>Dikarya</taxon>
        <taxon>Basidiomycota</taxon>
        <taxon>Agaricomycotina</taxon>
        <taxon>Agaricomycetes</taxon>
        <taxon>Cantharellales</taxon>
        <taxon>Ceratobasidiaceae</taxon>
        <taxon>Rhizoctonia</taxon>
    </lineage>
</organism>
<reference evidence="5" key="1">
    <citation type="submission" date="2021-01" db="EMBL/GenBank/DDBJ databases">
        <authorList>
            <person name="Kaushik A."/>
        </authorList>
    </citation>
    <scope>NUCLEOTIDE SEQUENCE</scope>
    <source>
        <strain evidence="5">AG1-1C</strain>
    </source>
</reference>
<dbReference type="InterPro" id="IPR046341">
    <property type="entry name" value="SET_dom_sf"/>
</dbReference>
<dbReference type="PANTHER" id="PTHR45747:SF4">
    <property type="entry name" value="HISTONE-LYSINE N-METHYLTRANSFERASE E(Z)"/>
    <property type="match status" value="1"/>
</dbReference>
<feature type="compositionally biased region" description="Acidic residues" evidence="3">
    <location>
        <begin position="792"/>
        <end position="809"/>
    </location>
</feature>
<dbReference type="InterPro" id="IPR041355">
    <property type="entry name" value="Pre-SET_CXC"/>
</dbReference>
<dbReference type="Pfam" id="PF00856">
    <property type="entry name" value="SET"/>
    <property type="match status" value="1"/>
</dbReference>
<accession>A0A8H2ZWG0</accession>
<protein>
    <recommendedName>
        <fullName evidence="4">SET domain-containing protein</fullName>
    </recommendedName>
</protein>
<dbReference type="Pfam" id="PF18264">
    <property type="entry name" value="preSET_CXC"/>
    <property type="match status" value="1"/>
</dbReference>
<feature type="compositionally biased region" description="Basic and acidic residues" evidence="3">
    <location>
        <begin position="503"/>
        <end position="512"/>
    </location>
</feature>
<dbReference type="Gene3D" id="2.170.270.10">
    <property type="entry name" value="SET domain"/>
    <property type="match status" value="1"/>
</dbReference>
<feature type="domain" description="SET" evidence="4">
    <location>
        <begin position="652"/>
        <end position="776"/>
    </location>
</feature>
<dbReference type="SUPFAM" id="SSF82199">
    <property type="entry name" value="SET domain"/>
    <property type="match status" value="1"/>
</dbReference>
<sequence>MARQGQSDVELADETYKECWDQFQTWAARHVSETLRFDQLANLDDEDEEELDESLFYTRPQSHTAREIDRELRASYYDPVEIDLEDDLLEPSFEPSPASPHWINRFTTKPIPQYSSFSHLRQQNYIRGDVWARARTGERIRVATGDDEEIEDEVQAQIEDERKNKRKGKGKGKKIDDKEPEPPVKLSEGRMDHVTARRKIRKRKLVNLEVGDNPANNQESMPFVPPEMKRRSMKNTLLSYEESFIDIEAWQHFGAGWDNDVEDIIGVGTVRRLLYIHQMTEERIDRTRVIPQDISVLLRILRHRTYPDLDIIFPQDSLLPHLSLDEWSQKDEQATLESRIREKAFNICYKIDCQGIMCPTHYAARERALTEREAHGTTEAQEAENVNRRGRGPQIPRWRQPTVSAQKLFAQFKRLKRKRCGDSCFFFSFGTSEQGDSSIDIIESESDPDARTQADIETIWKVDPDAMPCDVAELSWGKVTCRQAYDIRNRLYSNLSEPEPDDEHPQFEERRSGGSTSKLFTVLLLSNLDGLHYKRKEGISCVSSKNAIILVYASRIPAAHAMLQTVIVFEIASKQRRTGCGCGADSKIDPCRTAACKCLKHGLECDPDLCTGCKARSEVCLKRIRITEMTTITTCTDGGPCMNVGILMKQWKQTVVKPSQYGNGLFLVGNAVKDNLISDYTGDICLPRTSLRRSLVADATHRNYLFDIPNYSGLTIDAGNAGNESRFANHPSNGNANCGAKYMWVGNEKHIALYATGHIWSGGELFLHYGSRYWNSEMPGGESGAIDPREQESDELGSEIDELYDEDVEDTGREVEYDGEESSDSSVDL</sequence>
<dbReference type="PANTHER" id="PTHR45747">
    <property type="entry name" value="HISTONE-LYSINE N-METHYLTRANSFERASE E(Z)"/>
    <property type="match status" value="1"/>
</dbReference>
<dbReference type="Proteomes" id="UP000663846">
    <property type="component" value="Unassembled WGS sequence"/>
</dbReference>
<feature type="region of interest" description="Disordered" evidence="3">
    <location>
        <begin position="146"/>
        <end position="193"/>
    </location>
</feature>
<feature type="region of interest" description="Disordered" evidence="3">
    <location>
        <begin position="373"/>
        <end position="397"/>
    </location>
</feature>
<feature type="region of interest" description="Disordered" evidence="3">
    <location>
        <begin position="494"/>
        <end position="513"/>
    </location>
</feature>
<dbReference type="InterPro" id="IPR045318">
    <property type="entry name" value="EZH1/2-like"/>
</dbReference>
<name>A0A8H2ZWG0_9AGAM</name>
<evidence type="ECO:0000256" key="1">
    <source>
        <dbReference type="ARBA" id="ARBA00023015"/>
    </source>
</evidence>
<dbReference type="AlphaFoldDB" id="A0A8H2ZWG0"/>
<dbReference type="GO" id="GO:0031507">
    <property type="term" value="P:heterochromatin formation"/>
    <property type="evidence" value="ECO:0007669"/>
    <property type="project" value="TreeGrafter"/>
</dbReference>
<dbReference type="GO" id="GO:0046976">
    <property type="term" value="F:histone H3K27 methyltransferase activity"/>
    <property type="evidence" value="ECO:0007669"/>
    <property type="project" value="TreeGrafter"/>
</dbReference>
<evidence type="ECO:0000259" key="4">
    <source>
        <dbReference type="SMART" id="SM00317"/>
    </source>
</evidence>
<dbReference type="EMBL" id="CAJMWS010000100">
    <property type="protein sequence ID" value="CAE6362404.1"/>
    <property type="molecule type" value="Genomic_DNA"/>
</dbReference>
<evidence type="ECO:0000256" key="3">
    <source>
        <dbReference type="SAM" id="MobiDB-lite"/>
    </source>
</evidence>
<dbReference type="GO" id="GO:0003682">
    <property type="term" value="F:chromatin binding"/>
    <property type="evidence" value="ECO:0007669"/>
    <property type="project" value="TreeGrafter"/>
</dbReference>
<keyword evidence="1" id="KW-0805">Transcription regulation</keyword>
<dbReference type="InterPro" id="IPR001214">
    <property type="entry name" value="SET_dom"/>
</dbReference>
<comment type="caution">
    <text evidence="5">The sequence shown here is derived from an EMBL/GenBank/DDBJ whole genome shotgun (WGS) entry which is preliminary data.</text>
</comment>
<keyword evidence="2" id="KW-0804">Transcription</keyword>
<evidence type="ECO:0000313" key="5">
    <source>
        <dbReference type="EMBL" id="CAE6362404.1"/>
    </source>
</evidence>
<evidence type="ECO:0000313" key="6">
    <source>
        <dbReference type="Proteomes" id="UP000663846"/>
    </source>
</evidence>
<gene>
    <name evidence="5" type="ORF">RDB_LOCUS19761</name>
</gene>
<evidence type="ECO:0000256" key="2">
    <source>
        <dbReference type="ARBA" id="ARBA00023163"/>
    </source>
</evidence>